<comment type="caution">
    <text evidence="2">The sequence shown here is derived from an EMBL/GenBank/DDBJ whole genome shotgun (WGS) entry which is preliminary data.</text>
</comment>
<keyword evidence="1" id="KW-0812">Transmembrane</keyword>
<accession>L9X5Y3</accession>
<protein>
    <recommendedName>
        <fullName evidence="4">Integral membrane protein</fullName>
    </recommendedName>
</protein>
<dbReference type="PATRIC" id="fig|1227499.3.peg.1867"/>
<evidence type="ECO:0000313" key="2">
    <source>
        <dbReference type="EMBL" id="ELY56997.1"/>
    </source>
</evidence>
<keyword evidence="3" id="KW-1185">Reference proteome</keyword>
<dbReference type="AlphaFoldDB" id="L9X5Y3"/>
<dbReference type="OrthoDB" id="205278at2157"/>
<gene>
    <name evidence="2" type="ORF">C493_09223</name>
</gene>
<evidence type="ECO:0000256" key="1">
    <source>
        <dbReference type="SAM" id="Phobius"/>
    </source>
</evidence>
<dbReference type="STRING" id="1227499.C493_09223"/>
<sequence>MSAIDAAVIFVLSLLIGTVAILAGVRVVLDRDAGVPNAALTALIGAAVWAVTSYFVGWLPLVGALIMLVAWVGVINWRYPGGWPTAAGIGIVAWVVAVAVVYAASLLGIVAPDALGIPGV</sequence>
<dbReference type="eggNOG" id="arCOG03769">
    <property type="taxonomic scope" value="Archaea"/>
</dbReference>
<feature type="transmembrane region" description="Helical" evidence="1">
    <location>
        <begin position="89"/>
        <end position="111"/>
    </location>
</feature>
<organism evidence="2 3">
    <name type="scientific">Natronolimnohabitans innermongolicus JCM 12255</name>
    <dbReference type="NCBI Taxonomy" id="1227499"/>
    <lineage>
        <taxon>Archaea</taxon>
        <taxon>Methanobacteriati</taxon>
        <taxon>Methanobacteriota</taxon>
        <taxon>Stenosarchaea group</taxon>
        <taxon>Halobacteria</taxon>
        <taxon>Halobacteriales</taxon>
        <taxon>Natrialbaceae</taxon>
        <taxon>Natronolimnohabitans</taxon>
    </lineage>
</organism>
<keyword evidence="1" id="KW-1133">Transmembrane helix</keyword>
<feature type="transmembrane region" description="Helical" evidence="1">
    <location>
        <begin position="58"/>
        <end position="77"/>
    </location>
</feature>
<feature type="transmembrane region" description="Helical" evidence="1">
    <location>
        <begin position="6"/>
        <end position="28"/>
    </location>
</feature>
<evidence type="ECO:0000313" key="3">
    <source>
        <dbReference type="Proteomes" id="UP000011602"/>
    </source>
</evidence>
<evidence type="ECO:0008006" key="4">
    <source>
        <dbReference type="Google" id="ProtNLM"/>
    </source>
</evidence>
<dbReference type="Proteomes" id="UP000011602">
    <property type="component" value="Unassembled WGS sequence"/>
</dbReference>
<dbReference type="EMBL" id="AOHZ01000043">
    <property type="protein sequence ID" value="ELY56997.1"/>
    <property type="molecule type" value="Genomic_DNA"/>
</dbReference>
<reference evidence="2 3" key="1">
    <citation type="journal article" date="2014" name="PLoS Genet.">
        <title>Phylogenetically driven sequencing of extremely halophilic archaea reveals strategies for static and dynamic osmo-response.</title>
        <authorList>
            <person name="Becker E.A."/>
            <person name="Seitzer P.M."/>
            <person name="Tritt A."/>
            <person name="Larsen D."/>
            <person name="Krusor M."/>
            <person name="Yao A.I."/>
            <person name="Wu D."/>
            <person name="Madern D."/>
            <person name="Eisen J.A."/>
            <person name="Darling A.E."/>
            <person name="Facciotti M.T."/>
        </authorList>
    </citation>
    <scope>NUCLEOTIDE SEQUENCE [LARGE SCALE GENOMIC DNA]</scope>
    <source>
        <strain evidence="2 3">JCM 12255</strain>
    </source>
</reference>
<proteinExistence type="predicted"/>
<dbReference type="RefSeq" id="WP_007259135.1">
    <property type="nucleotide sequence ID" value="NZ_AOHZ01000043.1"/>
</dbReference>
<name>L9X5Y3_9EURY</name>
<keyword evidence="1" id="KW-0472">Membrane</keyword>